<evidence type="ECO:0000256" key="1">
    <source>
        <dbReference type="SAM" id="MobiDB-lite"/>
    </source>
</evidence>
<name>A0ABR2K765_9EUKA</name>
<evidence type="ECO:0000313" key="3">
    <source>
        <dbReference type="Proteomes" id="UP001470230"/>
    </source>
</evidence>
<feature type="compositionally biased region" description="Low complexity" evidence="1">
    <location>
        <begin position="13"/>
        <end position="23"/>
    </location>
</feature>
<evidence type="ECO:0008006" key="4">
    <source>
        <dbReference type="Google" id="ProtNLM"/>
    </source>
</evidence>
<dbReference type="Proteomes" id="UP001470230">
    <property type="component" value="Unassembled WGS sequence"/>
</dbReference>
<dbReference type="EMBL" id="JAPFFF010000007">
    <property type="protein sequence ID" value="KAK8886767.1"/>
    <property type="molecule type" value="Genomic_DNA"/>
</dbReference>
<gene>
    <name evidence="2" type="ORF">M9Y10_042236</name>
</gene>
<accession>A0ABR2K765</accession>
<sequence length="505" mass="59514">MFWRRSKSRENNENSASSASEASNQAPLMVQNEEKNQIANNSQILSQGITPDQYLLSTENFRNIPYEKYPKDFTFIVNGKKFRTSRFIADILSPVIRESHFSDATSNSFYINTHSNESDLEYDSDDQLYFKSFLNLTKFNNQETIDENHRKRFYEYFYHLGNIDECYRLQPQIFKDPTTENAIYQLLTISKLSSIHNYLPYSNNELIIFIAKNFEQIDKEKMKLLDINLLNEIFSSQSLKLRDEDSLLLFLLNLYRKDKKSACLFEHVVFLNVTKDALCTFMNEVEFEDLNRKIWQMVCCRMLPESIRSLKYGEDPSLTTNRYIFKIKEFEHQEGNEFNGIMRFLTEKVNGNIHDHGLINITSNSITGNNNHPKNLVDYRNNNYYYSKDNGGAIVCFDFIDKLVQVSSYTIKSYQSQNSTFLKNWVIEVSNDKIHWKIIDHHENDSRLKGSNLVATFNIGGHNSNDFYRFIQLRQTGNSWCDSYNHNYISCYCMEFYGKMMYPPE</sequence>
<feature type="region of interest" description="Disordered" evidence="1">
    <location>
        <begin position="1"/>
        <end position="26"/>
    </location>
</feature>
<proteinExistence type="predicted"/>
<dbReference type="InterPro" id="IPR008979">
    <property type="entry name" value="Galactose-bd-like_sf"/>
</dbReference>
<evidence type="ECO:0000313" key="2">
    <source>
        <dbReference type="EMBL" id="KAK8886767.1"/>
    </source>
</evidence>
<organism evidence="2 3">
    <name type="scientific">Tritrichomonas musculus</name>
    <dbReference type="NCBI Taxonomy" id="1915356"/>
    <lineage>
        <taxon>Eukaryota</taxon>
        <taxon>Metamonada</taxon>
        <taxon>Parabasalia</taxon>
        <taxon>Tritrichomonadida</taxon>
        <taxon>Tritrichomonadidae</taxon>
        <taxon>Tritrichomonas</taxon>
    </lineage>
</organism>
<dbReference type="SUPFAM" id="SSF49785">
    <property type="entry name" value="Galactose-binding domain-like"/>
    <property type="match status" value="1"/>
</dbReference>
<reference evidence="2 3" key="1">
    <citation type="submission" date="2024-04" db="EMBL/GenBank/DDBJ databases">
        <title>Tritrichomonas musculus Genome.</title>
        <authorList>
            <person name="Alves-Ferreira E."/>
            <person name="Grigg M."/>
            <person name="Lorenzi H."/>
            <person name="Galac M."/>
        </authorList>
    </citation>
    <scope>NUCLEOTIDE SEQUENCE [LARGE SCALE GENOMIC DNA]</scope>
    <source>
        <strain evidence="2 3">EAF2021</strain>
    </source>
</reference>
<keyword evidence="3" id="KW-1185">Reference proteome</keyword>
<dbReference type="Gene3D" id="2.60.120.260">
    <property type="entry name" value="Galactose-binding domain-like"/>
    <property type="match status" value="1"/>
</dbReference>
<comment type="caution">
    <text evidence="2">The sequence shown here is derived from an EMBL/GenBank/DDBJ whole genome shotgun (WGS) entry which is preliminary data.</text>
</comment>
<protein>
    <recommendedName>
        <fullName evidence="4">BTB domain-containing protein</fullName>
    </recommendedName>
</protein>